<dbReference type="FunFam" id="3.30.470.10:FF:000009">
    <property type="entry name" value="D-alanine aminotransferase"/>
    <property type="match status" value="1"/>
</dbReference>
<dbReference type="Gene3D" id="3.20.10.10">
    <property type="entry name" value="D-amino Acid Aminotransferase, subunit A, domain 2"/>
    <property type="match status" value="1"/>
</dbReference>
<protein>
    <recommendedName>
        <fullName evidence="5 12">D-alanine aminotransferase</fullName>
        <ecNumber evidence="4 12">2.6.1.21</ecNumber>
    </recommendedName>
</protein>
<keyword evidence="8 11" id="KW-0663">Pyridoxal phosphate</keyword>
<evidence type="ECO:0000256" key="2">
    <source>
        <dbReference type="ARBA" id="ARBA00009320"/>
    </source>
</evidence>
<dbReference type="InterPro" id="IPR005784">
    <property type="entry name" value="D_amino_transT"/>
</dbReference>
<dbReference type="GO" id="GO:0046394">
    <property type="term" value="P:carboxylic acid biosynthetic process"/>
    <property type="evidence" value="ECO:0007669"/>
    <property type="project" value="UniProtKB-ARBA"/>
</dbReference>
<dbReference type="InterPro" id="IPR001544">
    <property type="entry name" value="Aminotrans_IV"/>
</dbReference>
<evidence type="ECO:0000256" key="3">
    <source>
        <dbReference type="ARBA" id="ARBA00011738"/>
    </source>
</evidence>
<name>A0A511W5U1_9BACI</name>
<sequence length="284" mass="32241">MIVLKNNEFIERNEATIDMEDRGHQFGDGVYEVVRVYDGEAFLLQDHLDRLQYSLNEVEIDYDVNEQGLSHLLQQLIEKNNIDDGGIYLQITRGVAPRNHPYPEDAEPVLFAYPLKLSRPLKAQAQGITTILQQDFRWLRCDIKSLNLLGNVMTKQKANNAKAGEAIFYRDEDHVTEGSSTNVFIVKDGKLYTHPANNLILNGITRRYIFHLANQLNIPYVETVFSLADLKDADEVFITSTSAEVTPVVEIEGQKIANGQPGPISRKLLDAFFEYKNVDQLTNV</sequence>
<evidence type="ECO:0000256" key="8">
    <source>
        <dbReference type="ARBA" id="ARBA00022898"/>
    </source>
</evidence>
<gene>
    <name evidence="13" type="primary">dat</name>
    <name evidence="13" type="ORF">AHA02nite_14440</name>
</gene>
<comment type="similarity">
    <text evidence="2 10">Belongs to the class-IV pyridoxal-phosphate-dependent aminotransferase family.</text>
</comment>
<dbReference type="PROSITE" id="PS00770">
    <property type="entry name" value="AA_TRANSFER_CLASS_4"/>
    <property type="match status" value="1"/>
</dbReference>
<evidence type="ECO:0000256" key="10">
    <source>
        <dbReference type="RuleBase" id="RU004106"/>
    </source>
</evidence>
<dbReference type="OrthoDB" id="9805628at2"/>
<evidence type="ECO:0000256" key="6">
    <source>
        <dbReference type="ARBA" id="ARBA00022576"/>
    </source>
</evidence>
<dbReference type="InterPro" id="IPR043132">
    <property type="entry name" value="BCAT-like_C"/>
</dbReference>
<dbReference type="GO" id="GO:0005829">
    <property type="term" value="C:cytosol"/>
    <property type="evidence" value="ECO:0007669"/>
    <property type="project" value="TreeGrafter"/>
</dbReference>
<comment type="catalytic activity">
    <reaction evidence="9 12">
        <text>D-alanine + 2-oxoglutarate = D-glutamate + pyruvate</text>
        <dbReference type="Rhea" id="RHEA:15869"/>
        <dbReference type="ChEBI" id="CHEBI:15361"/>
        <dbReference type="ChEBI" id="CHEBI:16810"/>
        <dbReference type="ChEBI" id="CHEBI:29986"/>
        <dbReference type="ChEBI" id="CHEBI:57416"/>
        <dbReference type="EC" id="2.6.1.21"/>
    </reaction>
</comment>
<dbReference type="NCBIfam" id="TIGR01121">
    <property type="entry name" value="D_amino_aminoT"/>
    <property type="match status" value="1"/>
</dbReference>
<dbReference type="GO" id="GO:0008652">
    <property type="term" value="P:amino acid biosynthetic process"/>
    <property type="evidence" value="ECO:0007669"/>
    <property type="project" value="UniProtKB-ARBA"/>
</dbReference>
<evidence type="ECO:0000256" key="11">
    <source>
        <dbReference type="RuleBase" id="RU004516"/>
    </source>
</evidence>
<dbReference type="EC" id="2.6.1.21" evidence="4 12"/>
<dbReference type="Gene3D" id="3.30.470.10">
    <property type="match status" value="1"/>
</dbReference>
<dbReference type="InterPro" id="IPR050571">
    <property type="entry name" value="Class-IV_PLP-Dep_Aminotrnsfr"/>
</dbReference>
<reference evidence="13 14" key="1">
    <citation type="submission" date="2019-07" db="EMBL/GenBank/DDBJ databases">
        <title>Whole genome shotgun sequence of Alkalibacillus haloalkaliphilus NBRC 103110.</title>
        <authorList>
            <person name="Hosoyama A."/>
            <person name="Uohara A."/>
            <person name="Ohji S."/>
            <person name="Ichikawa N."/>
        </authorList>
    </citation>
    <scope>NUCLEOTIDE SEQUENCE [LARGE SCALE GENOMIC DNA]</scope>
    <source>
        <strain evidence="13 14">NBRC 103110</strain>
    </source>
</reference>
<evidence type="ECO:0000256" key="7">
    <source>
        <dbReference type="ARBA" id="ARBA00022679"/>
    </source>
</evidence>
<keyword evidence="14" id="KW-1185">Reference proteome</keyword>
<evidence type="ECO:0000256" key="12">
    <source>
        <dbReference type="RuleBase" id="RU004520"/>
    </source>
</evidence>
<dbReference type="InterPro" id="IPR036038">
    <property type="entry name" value="Aminotransferase-like"/>
</dbReference>
<accession>A0A511W5U1</accession>
<dbReference type="InterPro" id="IPR043131">
    <property type="entry name" value="BCAT-like_N"/>
</dbReference>
<comment type="subunit">
    <text evidence="3">Homodimer.</text>
</comment>
<evidence type="ECO:0000256" key="9">
    <source>
        <dbReference type="ARBA" id="ARBA00047911"/>
    </source>
</evidence>
<evidence type="ECO:0000256" key="1">
    <source>
        <dbReference type="ARBA" id="ARBA00001933"/>
    </source>
</evidence>
<evidence type="ECO:0000256" key="4">
    <source>
        <dbReference type="ARBA" id="ARBA00012874"/>
    </source>
</evidence>
<comment type="caution">
    <text evidence="13">The sequence shown here is derived from an EMBL/GenBank/DDBJ whole genome shotgun (WGS) entry which is preliminary data.</text>
</comment>
<dbReference type="RefSeq" id="WP_146815804.1">
    <property type="nucleotide sequence ID" value="NZ_BJYA01000009.1"/>
</dbReference>
<keyword evidence="7 13" id="KW-0808">Transferase</keyword>
<dbReference type="Proteomes" id="UP000321440">
    <property type="component" value="Unassembled WGS sequence"/>
</dbReference>
<dbReference type="SUPFAM" id="SSF56752">
    <property type="entry name" value="D-aminoacid aminotransferase-like PLP-dependent enzymes"/>
    <property type="match status" value="1"/>
</dbReference>
<organism evidence="13 14">
    <name type="scientific">Alkalibacillus haloalkaliphilus</name>
    <dbReference type="NCBI Taxonomy" id="94136"/>
    <lineage>
        <taxon>Bacteria</taxon>
        <taxon>Bacillati</taxon>
        <taxon>Bacillota</taxon>
        <taxon>Bacilli</taxon>
        <taxon>Bacillales</taxon>
        <taxon>Bacillaceae</taxon>
        <taxon>Alkalibacillus</taxon>
    </lineage>
</organism>
<comment type="cofactor">
    <cofactor evidence="1 11">
        <name>pyridoxal 5'-phosphate</name>
        <dbReference type="ChEBI" id="CHEBI:597326"/>
    </cofactor>
</comment>
<dbReference type="GO" id="GO:0047810">
    <property type="term" value="F:D-alanine-2-oxoglutarate aminotransferase activity"/>
    <property type="evidence" value="ECO:0007669"/>
    <property type="project" value="UniProtKB-EC"/>
</dbReference>
<comment type="function">
    <text evidence="12">Acts on the D-isomers of alanine, leucine, aspartate, glutamate, aminobutyrate, norvaline and asparagine. The enzyme transfers an amino group from a substrate D-amino acid to the pyridoxal phosphate cofactor to form pyridoxamine and an alpha-keto acid in the first half-reaction.</text>
</comment>
<dbReference type="CDD" id="cd01558">
    <property type="entry name" value="D-AAT_like"/>
    <property type="match status" value="1"/>
</dbReference>
<dbReference type="PANTHER" id="PTHR42743:SF10">
    <property type="entry name" value="D-ALANINE AMINOTRANSFERASE"/>
    <property type="match status" value="1"/>
</dbReference>
<dbReference type="FunFam" id="3.20.10.10:FF:000002">
    <property type="entry name" value="D-alanine aminotransferase"/>
    <property type="match status" value="1"/>
</dbReference>
<dbReference type="PANTHER" id="PTHR42743">
    <property type="entry name" value="AMINO-ACID AMINOTRANSFERASE"/>
    <property type="match status" value="1"/>
</dbReference>
<dbReference type="Pfam" id="PF01063">
    <property type="entry name" value="Aminotran_4"/>
    <property type="match status" value="1"/>
</dbReference>
<dbReference type="AlphaFoldDB" id="A0A511W5U1"/>
<dbReference type="GO" id="GO:0046416">
    <property type="term" value="P:D-amino acid metabolic process"/>
    <property type="evidence" value="ECO:0007669"/>
    <property type="project" value="InterPro"/>
</dbReference>
<evidence type="ECO:0000313" key="14">
    <source>
        <dbReference type="Proteomes" id="UP000321440"/>
    </source>
</evidence>
<dbReference type="GO" id="GO:0030170">
    <property type="term" value="F:pyridoxal phosphate binding"/>
    <property type="evidence" value="ECO:0007669"/>
    <property type="project" value="InterPro"/>
</dbReference>
<evidence type="ECO:0000313" key="13">
    <source>
        <dbReference type="EMBL" id="GEN45668.1"/>
    </source>
</evidence>
<dbReference type="InterPro" id="IPR018300">
    <property type="entry name" value="Aminotrans_IV_CS"/>
</dbReference>
<keyword evidence="6 13" id="KW-0032">Aminotransferase</keyword>
<dbReference type="EMBL" id="BJYA01000009">
    <property type="protein sequence ID" value="GEN45668.1"/>
    <property type="molecule type" value="Genomic_DNA"/>
</dbReference>
<evidence type="ECO:0000256" key="5">
    <source>
        <dbReference type="ARBA" id="ARBA00021779"/>
    </source>
</evidence>
<proteinExistence type="inferred from homology"/>